<sequence length="38" mass="3925">MMAEENRDVGEVGTVVLGVVEGTNMEGGDDVLILTTSS</sequence>
<name>A0A392UYZ9_9FABA</name>
<dbReference type="EMBL" id="LXQA010984271">
    <property type="protein sequence ID" value="MCI79925.1"/>
    <property type="molecule type" value="Genomic_DNA"/>
</dbReference>
<keyword evidence="2" id="KW-1185">Reference proteome</keyword>
<comment type="caution">
    <text evidence="1">The sequence shown here is derived from an EMBL/GenBank/DDBJ whole genome shotgun (WGS) entry which is preliminary data.</text>
</comment>
<dbReference type="Proteomes" id="UP000265520">
    <property type="component" value="Unassembled WGS sequence"/>
</dbReference>
<proteinExistence type="predicted"/>
<accession>A0A392UYZ9</accession>
<evidence type="ECO:0000313" key="2">
    <source>
        <dbReference type="Proteomes" id="UP000265520"/>
    </source>
</evidence>
<reference evidence="1 2" key="1">
    <citation type="journal article" date="2018" name="Front. Plant Sci.">
        <title>Red Clover (Trifolium pratense) and Zigzag Clover (T. medium) - A Picture of Genomic Similarities and Differences.</title>
        <authorList>
            <person name="Dluhosova J."/>
            <person name="Istvanek J."/>
            <person name="Nedelnik J."/>
            <person name="Repkova J."/>
        </authorList>
    </citation>
    <scope>NUCLEOTIDE SEQUENCE [LARGE SCALE GENOMIC DNA]</scope>
    <source>
        <strain evidence="2">cv. 10/8</strain>
        <tissue evidence="1">Leaf</tissue>
    </source>
</reference>
<feature type="non-terminal residue" evidence="1">
    <location>
        <position position="38"/>
    </location>
</feature>
<dbReference type="AlphaFoldDB" id="A0A392UYZ9"/>
<organism evidence="1 2">
    <name type="scientific">Trifolium medium</name>
    <dbReference type="NCBI Taxonomy" id="97028"/>
    <lineage>
        <taxon>Eukaryota</taxon>
        <taxon>Viridiplantae</taxon>
        <taxon>Streptophyta</taxon>
        <taxon>Embryophyta</taxon>
        <taxon>Tracheophyta</taxon>
        <taxon>Spermatophyta</taxon>
        <taxon>Magnoliopsida</taxon>
        <taxon>eudicotyledons</taxon>
        <taxon>Gunneridae</taxon>
        <taxon>Pentapetalae</taxon>
        <taxon>rosids</taxon>
        <taxon>fabids</taxon>
        <taxon>Fabales</taxon>
        <taxon>Fabaceae</taxon>
        <taxon>Papilionoideae</taxon>
        <taxon>50 kb inversion clade</taxon>
        <taxon>NPAAA clade</taxon>
        <taxon>Hologalegina</taxon>
        <taxon>IRL clade</taxon>
        <taxon>Trifolieae</taxon>
        <taxon>Trifolium</taxon>
    </lineage>
</organism>
<evidence type="ECO:0000313" key="1">
    <source>
        <dbReference type="EMBL" id="MCI79925.1"/>
    </source>
</evidence>
<protein>
    <submittedName>
        <fullName evidence="1">Uncharacterized protein</fullName>
    </submittedName>
</protein>